<dbReference type="PANTHER" id="PTHR35147:SF1">
    <property type="entry name" value="CHEMORECEPTOR GLUTAMINE DEAMIDASE CHED-RELATED"/>
    <property type="match status" value="1"/>
</dbReference>
<organism evidence="4 5">
    <name type="scientific">Jeotgalibaca ciconiae</name>
    <dbReference type="NCBI Taxonomy" id="2496265"/>
    <lineage>
        <taxon>Bacteria</taxon>
        <taxon>Bacillati</taxon>
        <taxon>Bacillota</taxon>
        <taxon>Bacilli</taxon>
        <taxon>Lactobacillales</taxon>
        <taxon>Carnobacteriaceae</taxon>
        <taxon>Jeotgalibaca</taxon>
    </lineage>
</organism>
<dbReference type="GO" id="GO:0050568">
    <property type="term" value="F:protein-glutamine glutaminase activity"/>
    <property type="evidence" value="ECO:0007669"/>
    <property type="project" value="UniProtKB-UniRule"/>
</dbReference>
<gene>
    <name evidence="3" type="primary">cheD</name>
    <name evidence="4" type="ORF">EJN90_06130</name>
</gene>
<dbReference type="InterPro" id="IPR038592">
    <property type="entry name" value="CheD-like_sf"/>
</dbReference>
<reference evidence="5" key="1">
    <citation type="submission" date="2018-12" db="EMBL/GenBank/DDBJ databases">
        <title>Complete genome sequencing of Jeotgalibaca sp. H21T32.</title>
        <authorList>
            <person name="Bae J.-W."/>
            <person name="Lee S.-Y."/>
        </authorList>
    </citation>
    <scope>NUCLEOTIDE SEQUENCE [LARGE SCALE GENOMIC DNA]</scope>
    <source>
        <strain evidence="5">H21T32</strain>
    </source>
</reference>
<dbReference type="EMBL" id="CP034465">
    <property type="protein sequence ID" value="AZP04252.1"/>
    <property type="molecule type" value="Genomic_DNA"/>
</dbReference>
<keyword evidence="1 3" id="KW-0145">Chemotaxis</keyword>
<dbReference type="EC" id="3.5.1.44" evidence="3"/>
<dbReference type="Proteomes" id="UP000273326">
    <property type="component" value="Chromosome"/>
</dbReference>
<comment type="similarity">
    <text evidence="3">Belongs to the CheD family.</text>
</comment>
<evidence type="ECO:0000313" key="4">
    <source>
        <dbReference type="EMBL" id="AZP04252.1"/>
    </source>
</evidence>
<dbReference type="GO" id="GO:0006935">
    <property type="term" value="P:chemotaxis"/>
    <property type="evidence" value="ECO:0007669"/>
    <property type="project" value="UniProtKB-UniRule"/>
</dbReference>
<dbReference type="HAMAP" id="MF_01440">
    <property type="entry name" value="CheD"/>
    <property type="match status" value="1"/>
</dbReference>
<evidence type="ECO:0000256" key="2">
    <source>
        <dbReference type="ARBA" id="ARBA00022801"/>
    </source>
</evidence>
<comment type="catalytic activity">
    <reaction evidence="3">
        <text>L-glutaminyl-[protein] + H2O = L-glutamyl-[protein] + NH4(+)</text>
        <dbReference type="Rhea" id="RHEA:16441"/>
        <dbReference type="Rhea" id="RHEA-COMP:10207"/>
        <dbReference type="Rhea" id="RHEA-COMP:10208"/>
        <dbReference type="ChEBI" id="CHEBI:15377"/>
        <dbReference type="ChEBI" id="CHEBI:28938"/>
        <dbReference type="ChEBI" id="CHEBI:29973"/>
        <dbReference type="ChEBI" id="CHEBI:30011"/>
        <dbReference type="EC" id="3.5.1.44"/>
    </reaction>
</comment>
<dbReference type="PANTHER" id="PTHR35147">
    <property type="entry name" value="CHEMORECEPTOR GLUTAMINE DEAMIDASE CHED-RELATED"/>
    <property type="match status" value="1"/>
</dbReference>
<evidence type="ECO:0000313" key="5">
    <source>
        <dbReference type="Proteomes" id="UP000273326"/>
    </source>
</evidence>
<dbReference type="KEGG" id="jeh:EJN90_06130"/>
<dbReference type="CDD" id="cd16352">
    <property type="entry name" value="CheD"/>
    <property type="match status" value="1"/>
</dbReference>
<protein>
    <recommendedName>
        <fullName evidence="3">Probable chemoreceptor glutamine deamidase CheD</fullName>
        <ecNumber evidence="3">3.5.1.44</ecNumber>
    </recommendedName>
</protein>
<dbReference type="SUPFAM" id="SSF64438">
    <property type="entry name" value="CNF1/YfiH-like putative cysteine hydrolases"/>
    <property type="match status" value="1"/>
</dbReference>
<evidence type="ECO:0000256" key="1">
    <source>
        <dbReference type="ARBA" id="ARBA00022500"/>
    </source>
</evidence>
<evidence type="ECO:0000256" key="3">
    <source>
        <dbReference type="HAMAP-Rule" id="MF_01440"/>
    </source>
</evidence>
<dbReference type="Pfam" id="PF03975">
    <property type="entry name" value="CheD"/>
    <property type="match status" value="1"/>
</dbReference>
<dbReference type="OrthoDB" id="9807202at2"/>
<dbReference type="InterPro" id="IPR005659">
    <property type="entry name" value="Chemorcpt_Glu_NH3ase_CheD"/>
</dbReference>
<dbReference type="RefSeq" id="WP_126109481.1">
    <property type="nucleotide sequence ID" value="NZ_CP034465.1"/>
</dbReference>
<proteinExistence type="inferred from homology"/>
<sequence length="161" mass="17478">MQEEAIKVGIGDYKVANSPHSLITVALGSCVGIALYDPVSKVGGLSHIMLPDSTAFRGEKKVEKFADLAIPSLVEELLKIGASSKLEAKIAGGASMFKLKNTIAKEQIGQRNIAAVKKVLAEMQIPIVGEHTGEDYGRTMWLDLEDLTVRIRTAQRQYLNL</sequence>
<dbReference type="AlphaFoldDB" id="A0A3S9HA26"/>
<dbReference type="PROSITE" id="PS51257">
    <property type="entry name" value="PROKAR_LIPOPROTEIN"/>
    <property type="match status" value="1"/>
</dbReference>
<dbReference type="Gene3D" id="3.30.1330.200">
    <property type="match status" value="1"/>
</dbReference>
<dbReference type="InterPro" id="IPR011324">
    <property type="entry name" value="Cytotoxic_necrot_fac-like_cat"/>
</dbReference>
<comment type="function">
    <text evidence="3">Probably deamidates glutamine residues to glutamate on methyl-accepting chemotaxis receptors (MCPs), playing an important role in chemotaxis.</text>
</comment>
<keyword evidence="5" id="KW-1185">Reference proteome</keyword>
<keyword evidence="2 3" id="KW-0378">Hydrolase</keyword>
<accession>A0A3S9HA26</accession>
<name>A0A3S9HA26_9LACT</name>